<evidence type="ECO:0000256" key="1">
    <source>
        <dbReference type="ARBA" id="ARBA00022771"/>
    </source>
</evidence>
<evidence type="ECO:0000259" key="5">
    <source>
        <dbReference type="PROSITE" id="PS50089"/>
    </source>
</evidence>
<dbReference type="Gene3D" id="3.30.40.10">
    <property type="entry name" value="Zinc/RING finger domain, C3HC4 (zinc finger)"/>
    <property type="match status" value="1"/>
</dbReference>
<dbReference type="Proteomes" id="UP000605970">
    <property type="component" value="Unassembled WGS sequence"/>
</dbReference>
<keyword evidence="1 3" id="KW-0863">Zinc-finger</keyword>
<evidence type="ECO:0000313" key="6">
    <source>
        <dbReference type="EMBL" id="KAF7627219.1"/>
    </source>
</evidence>
<dbReference type="GO" id="GO:0008270">
    <property type="term" value="F:zinc ion binding"/>
    <property type="evidence" value="ECO:0007669"/>
    <property type="project" value="UniProtKB-KW"/>
</dbReference>
<keyword evidence="1 3" id="KW-0479">Metal-binding</keyword>
<evidence type="ECO:0000313" key="7">
    <source>
        <dbReference type="Proteomes" id="UP000605970"/>
    </source>
</evidence>
<dbReference type="AlphaFoldDB" id="A0A8S9ZBW7"/>
<proteinExistence type="predicted"/>
<dbReference type="EMBL" id="JABEBT010000161">
    <property type="protein sequence ID" value="KAF7627219.1"/>
    <property type="molecule type" value="Genomic_DNA"/>
</dbReference>
<reference evidence="6" key="1">
    <citation type="journal article" date="2020" name="Ecol. Evol.">
        <title>Genome structure and content of the rice root-knot nematode (Meloidogyne graminicola).</title>
        <authorList>
            <person name="Phan N.T."/>
            <person name="Danchin E.G.J."/>
            <person name="Klopp C."/>
            <person name="Perfus-Barbeoch L."/>
            <person name="Kozlowski D.K."/>
            <person name="Koutsovoulos G.D."/>
            <person name="Lopez-Roques C."/>
            <person name="Bouchez O."/>
            <person name="Zahm M."/>
            <person name="Besnard G."/>
            <person name="Bellafiore S."/>
        </authorList>
    </citation>
    <scope>NUCLEOTIDE SEQUENCE</scope>
    <source>
        <strain evidence="6">VN-18</strain>
    </source>
</reference>
<accession>A0A8S9ZBW7</accession>
<comment type="caution">
    <text evidence="6">The sequence shown here is derived from an EMBL/GenBank/DDBJ whole genome shotgun (WGS) entry which is preliminary data.</text>
</comment>
<dbReference type="SUPFAM" id="SSF57850">
    <property type="entry name" value="RING/U-box"/>
    <property type="match status" value="1"/>
</dbReference>
<keyword evidence="4" id="KW-0732">Signal</keyword>
<evidence type="ECO:0000256" key="3">
    <source>
        <dbReference type="PROSITE-ProRule" id="PRU00175"/>
    </source>
</evidence>
<sequence>MSNILIKLLILIVLFTSIYIDAFSKEQLEEIFKRSVEIGRTYIFRCTTKRNQMTEENFRPLEQIINDSAQHARAKISHLIIKSLEKYQVNYSSNEECPICGGELIQNIVKLGCEHYFHTICLANGLTNALHINNTEVNENSLFNCSLCRSLIKSYKIIDDGSSSNSSEYFYEVKFQTFSYILYANQKKHSHN</sequence>
<name>A0A8S9ZBW7_9BILA</name>
<keyword evidence="7" id="KW-1185">Reference proteome</keyword>
<dbReference type="SMART" id="SM00184">
    <property type="entry name" value="RING"/>
    <property type="match status" value="1"/>
</dbReference>
<dbReference type="InterPro" id="IPR013083">
    <property type="entry name" value="Znf_RING/FYVE/PHD"/>
</dbReference>
<organism evidence="6 7">
    <name type="scientific">Meloidogyne graminicola</name>
    <dbReference type="NCBI Taxonomy" id="189291"/>
    <lineage>
        <taxon>Eukaryota</taxon>
        <taxon>Metazoa</taxon>
        <taxon>Ecdysozoa</taxon>
        <taxon>Nematoda</taxon>
        <taxon>Chromadorea</taxon>
        <taxon>Rhabditida</taxon>
        <taxon>Tylenchina</taxon>
        <taxon>Tylenchomorpha</taxon>
        <taxon>Tylenchoidea</taxon>
        <taxon>Meloidogynidae</taxon>
        <taxon>Meloidogyninae</taxon>
        <taxon>Meloidogyne</taxon>
    </lineage>
</organism>
<gene>
    <name evidence="6" type="ORF">Mgra_00009501</name>
</gene>
<feature type="chain" id="PRO_5035780867" description="RING-type domain-containing protein" evidence="4">
    <location>
        <begin position="23"/>
        <end position="192"/>
    </location>
</feature>
<evidence type="ECO:0000256" key="2">
    <source>
        <dbReference type="ARBA" id="ARBA00022833"/>
    </source>
</evidence>
<evidence type="ECO:0000256" key="4">
    <source>
        <dbReference type="SAM" id="SignalP"/>
    </source>
</evidence>
<feature type="domain" description="RING-type" evidence="5">
    <location>
        <begin position="97"/>
        <end position="149"/>
    </location>
</feature>
<dbReference type="PROSITE" id="PS50089">
    <property type="entry name" value="ZF_RING_2"/>
    <property type="match status" value="1"/>
</dbReference>
<protein>
    <recommendedName>
        <fullName evidence="5">RING-type domain-containing protein</fullName>
    </recommendedName>
</protein>
<feature type="non-terminal residue" evidence="6">
    <location>
        <position position="192"/>
    </location>
</feature>
<keyword evidence="2" id="KW-0862">Zinc</keyword>
<feature type="signal peptide" evidence="4">
    <location>
        <begin position="1"/>
        <end position="22"/>
    </location>
</feature>
<dbReference type="InterPro" id="IPR001841">
    <property type="entry name" value="Znf_RING"/>
</dbReference>